<geneLocation type="mitochondrion" evidence="15"/>
<name>A0A0U1WH33_9HYME</name>
<evidence type="ECO:0000256" key="3">
    <source>
        <dbReference type="ARBA" id="ARBA00010535"/>
    </source>
</evidence>
<keyword evidence="5" id="KW-0813">Transport</keyword>
<keyword evidence="7" id="KW-0999">Mitochondrion inner membrane</keyword>
<dbReference type="InterPro" id="IPR001694">
    <property type="entry name" value="NADH_UbQ_OxRdtase_su1/FPO"/>
</dbReference>
<evidence type="ECO:0000256" key="6">
    <source>
        <dbReference type="ARBA" id="ARBA00022692"/>
    </source>
</evidence>
<protein>
    <recommendedName>
        <fullName evidence="4 13">NADH-ubiquinone oxidoreductase chain 1</fullName>
        <ecNumber evidence="13">7.1.1.2</ecNumber>
    </recommendedName>
</protein>
<dbReference type="PROSITE" id="PS00668">
    <property type="entry name" value="COMPLEX1_ND1_2"/>
    <property type="match status" value="1"/>
</dbReference>
<comment type="function">
    <text evidence="1">Core subunit of the mitochondrial membrane respiratory chain NADH dehydrogenase (Complex I) that is believed to belong to the minimal assembly required for catalysis. Complex I functions in the transfer of electrons from NADH to the respiratory chain. The immediate electron acceptor for the enzyme is believed to be ubiquinone.</text>
</comment>
<evidence type="ECO:0000256" key="12">
    <source>
        <dbReference type="RuleBase" id="RU000471"/>
    </source>
</evidence>
<keyword evidence="6 12" id="KW-0812">Transmembrane</keyword>
<sequence length="319" mass="38682">MKQLYLYSLNNMVMLLMVLIFSMISVAFLTLFERKILSYMHYRKGPNKVGYWGLFQPFSDAMKLLSKEYFYSLKSNYYFYYFSPIIMFSLIMSMWMIYPFKMNLFNWNLSSLFFLCLMSMGVYGLMLSGWSSNSSFSLLGSIRSISQSISYEVTFTISFLMIFLMINSLNFFNLMVFQKYFWMIIVMWPSSMIMLISMIAEINRTPFDLSEGESELVSGFNVEYSSHSFVLIFLAEYSSIILMMFIFNFLYFFFNMMNFFFYLNLMMWLFLIIWIRVTLPRIRYDYLMFFCWIYILPMILILFYLYMLYIKFMIFLMLN</sequence>
<dbReference type="GO" id="GO:0003954">
    <property type="term" value="F:NADH dehydrogenase activity"/>
    <property type="evidence" value="ECO:0007669"/>
    <property type="project" value="TreeGrafter"/>
</dbReference>
<keyword evidence="8 14" id="KW-1133">Transmembrane helix</keyword>
<evidence type="ECO:0000256" key="7">
    <source>
        <dbReference type="ARBA" id="ARBA00022792"/>
    </source>
</evidence>
<evidence type="ECO:0000256" key="8">
    <source>
        <dbReference type="ARBA" id="ARBA00022989"/>
    </source>
</evidence>
<proteinExistence type="inferred from homology"/>
<keyword evidence="12" id="KW-0520">NAD</keyword>
<keyword evidence="11 14" id="KW-0472">Membrane</keyword>
<dbReference type="InterPro" id="IPR018086">
    <property type="entry name" value="NADH_UbQ_OxRdtase_su1_CS"/>
</dbReference>
<dbReference type="PROSITE" id="PS00667">
    <property type="entry name" value="COMPLEX1_ND1_1"/>
    <property type="match status" value="1"/>
</dbReference>
<evidence type="ECO:0000256" key="1">
    <source>
        <dbReference type="ARBA" id="ARBA00003257"/>
    </source>
</evidence>
<evidence type="ECO:0000256" key="9">
    <source>
        <dbReference type="ARBA" id="ARBA00023075"/>
    </source>
</evidence>
<feature type="transmembrane region" description="Helical" evidence="14">
    <location>
        <begin position="180"/>
        <end position="200"/>
    </location>
</feature>
<dbReference type="GO" id="GO:0008137">
    <property type="term" value="F:NADH dehydrogenase (ubiquinone) activity"/>
    <property type="evidence" value="ECO:0007669"/>
    <property type="project" value="UniProtKB-EC"/>
</dbReference>
<dbReference type="HAMAP" id="MF_01350">
    <property type="entry name" value="NDH1_NuoH"/>
    <property type="match status" value="1"/>
</dbReference>
<evidence type="ECO:0000313" key="15">
    <source>
        <dbReference type="EMBL" id="AHX97834.1"/>
    </source>
</evidence>
<feature type="transmembrane region" description="Helical" evidence="14">
    <location>
        <begin position="259"/>
        <end position="279"/>
    </location>
</feature>
<dbReference type="Pfam" id="PF00146">
    <property type="entry name" value="NADHdh"/>
    <property type="match status" value="1"/>
</dbReference>
<accession>A0A0U1WH33</accession>
<feature type="transmembrane region" description="Helical" evidence="14">
    <location>
        <begin position="77"/>
        <end position="98"/>
    </location>
</feature>
<dbReference type="GO" id="GO:0009060">
    <property type="term" value="P:aerobic respiration"/>
    <property type="evidence" value="ECO:0007669"/>
    <property type="project" value="TreeGrafter"/>
</dbReference>
<evidence type="ECO:0000256" key="10">
    <source>
        <dbReference type="ARBA" id="ARBA00023128"/>
    </source>
</evidence>
<feature type="transmembrane region" description="Helical" evidence="14">
    <location>
        <begin position="229"/>
        <end position="253"/>
    </location>
</feature>
<dbReference type="EC" id="7.1.1.2" evidence="13"/>
<organism evidence="15">
    <name type="scientific">Pseudognaptodon sp. QL-2014</name>
    <dbReference type="NCBI Taxonomy" id="1491725"/>
    <lineage>
        <taxon>Eukaryota</taxon>
        <taxon>Metazoa</taxon>
        <taxon>Ecdysozoa</taxon>
        <taxon>Arthropoda</taxon>
        <taxon>Hexapoda</taxon>
        <taxon>Insecta</taxon>
        <taxon>Pterygota</taxon>
        <taxon>Neoptera</taxon>
        <taxon>Endopterygota</taxon>
        <taxon>Hymenoptera</taxon>
        <taxon>Apocrita</taxon>
        <taxon>Ichneumonoidea</taxon>
        <taxon>Braconidae</taxon>
        <taxon>Gnamptodontinae</taxon>
        <taxon>Pseudognaptodon</taxon>
    </lineage>
</organism>
<evidence type="ECO:0000256" key="13">
    <source>
        <dbReference type="RuleBase" id="RU000473"/>
    </source>
</evidence>
<reference evidence="15" key="1">
    <citation type="submission" date="2014-02" db="EMBL/GenBank/DDBJ databases">
        <title>The comparative mitochondrial genomes from Braconidae subfamilies and the phylogeny of the Hymenoptera.</title>
        <authorList>
            <person name="Li Q."/>
            <person name="Wei S.J."/>
            <person name="Chen X.X."/>
        </authorList>
    </citation>
    <scope>NUCLEOTIDE SEQUENCE</scope>
</reference>
<dbReference type="AlphaFoldDB" id="A0A0U1WH33"/>
<comment type="subcellular location">
    <subcellularLocation>
        <location evidence="2 12">Mitochondrion inner membrane</location>
        <topology evidence="2 12">Multi-pass membrane protein</topology>
    </subcellularLocation>
</comment>
<gene>
    <name evidence="15" type="primary">ND1</name>
</gene>
<feature type="transmembrane region" description="Helical" evidence="14">
    <location>
        <begin position="12"/>
        <end position="32"/>
    </location>
</feature>
<feature type="transmembrane region" description="Helical" evidence="14">
    <location>
        <begin position="286"/>
        <end position="309"/>
    </location>
</feature>
<dbReference type="PANTHER" id="PTHR11432">
    <property type="entry name" value="NADH DEHYDROGENASE SUBUNIT 1"/>
    <property type="match status" value="1"/>
</dbReference>
<dbReference type="GO" id="GO:0005743">
    <property type="term" value="C:mitochondrial inner membrane"/>
    <property type="evidence" value="ECO:0007669"/>
    <property type="project" value="UniProtKB-SubCell"/>
</dbReference>
<evidence type="ECO:0000256" key="4">
    <source>
        <dbReference type="ARBA" id="ARBA00021009"/>
    </source>
</evidence>
<evidence type="ECO:0000256" key="2">
    <source>
        <dbReference type="ARBA" id="ARBA00004448"/>
    </source>
</evidence>
<dbReference type="PANTHER" id="PTHR11432:SF3">
    <property type="entry name" value="NADH-UBIQUINONE OXIDOREDUCTASE CHAIN 1"/>
    <property type="match status" value="1"/>
</dbReference>
<comment type="similarity">
    <text evidence="3 12">Belongs to the complex I subunit 1 family.</text>
</comment>
<feature type="transmembrane region" description="Helical" evidence="14">
    <location>
        <begin position="149"/>
        <end position="168"/>
    </location>
</feature>
<dbReference type="EMBL" id="KJ412473">
    <property type="protein sequence ID" value="AHX97834.1"/>
    <property type="molecule type" value="Genomic_DNA"/>
</dbReference>
<feature type="transmembrane region" description="Helical" evidence="14">
    <location>
        <begin position="104"/>
        <end position="128"/>
    </location>
</feature>
<keyword evidence="9 13" id="KW-0830">Ubiquinone</keyword>
<keyword evidence="10 13" id="KW-0496">Mitochondrion</keyword>
<evidence type="ECO:0000256" key="5">
    <source>
        <dbReference type="ARBA" id="ARBA00022448"/>
    </source>
</evidence>
<evidence type="ECO:0000256" key="11">
    <source>
        <dbReference type="ARBA" id="ARBA00023136"/>
    </source>
</evidence>
<evidence type="ECO:0000256" key="14">
    <source>
        <dbReference type="SAM" id="Phobius"/>
    </source>
</evidence>
<comment type="catalytic activity">
    <reaction evidence="13">
        <text>a ubiquinone + NADH + 5 H(+)(in) = a ubiquinol + NAD(+) + 4 H(+)(out)</text>
        <dbReference type="Rhea" id="RHEA:29091"/>
        <dbReference type="Rhea" id="RHEA-COMP:9565"/>
        <dbReference type="Rhea" id="RHEA-COMP:9566"/>
        <dbReference type="ChEBI" id="CHEBI:15378"/>
        <dbReference type="ChEBI" id="CHEBI:16389"/>
        <dbReference type="ChEBI" id="CHEBI:17976"/>
        <dbReference type="ChEBI" id="CHEBI:57540"/>
        <dbReference type="ChEBI" id="CHEBI:57945"/>
        <dbReference type="EC" id="7.1.1.2"/>
    </reaction>
</comment>